<evidence type="ECO:0000256" key="1">
    <source>
        <dbReference type="SAM" id="MobiDB-lite"/>
    </source>
</evidence>
<reference evidence="2 3" key="1">
    <citation type="journal article" date="2018" name="BMC Genomics">
        <title>Genomic comparison of Trypanosoma conorhini and Trypanosoma rangeli to Trypanosoma cruzi strains of high and low virulence.</title>
        <authorList>
            <person name="Bradwell K.R."/>
            <person name="Koparde V.N."/>
            <person name="Matveyev A.V."/>
            <person name="Serrano M.G."/>
            <person name="Alves J.M."/>
            <person name="Parikh H."/>
            <person name="Huang B."/>
            <person name="Lee V."/>
            <person name="Espinosa-Alvarez O."/>
            <person name="Ortiz P.A."/>
            <person name="Costa-Martins A.G."/>
            <person name="Teixeira M.M."/>
            <person name="Buck G.A."/>
        </authorList>
    </citation>
    <scope>NUCLEOTIDE SEQUENCE [LARGE SCALE GENOMIC DNA]</scope>
    <source>
        <strain evidence="2 3">AM80</strain>
    </source>
</reference>
<feature type="region of interest" description="Disordered" evidence="1">
    <location>
        <begin position="243"/>
        <end position="271"/>
    </location>
</feature>
<dbReference type="RefSeq" id="XP_029239933.1">
    <property type="nucleotide sequence ID" value="XM_029380204.1"/>
</dbReference>
<dbReference type="OrthoDB" id="273058at2759"/>
<name>A0A422NQ51_TRYRA</name>
<comment type="caution">
    <text evidence="2">The sequence shown here is derived from an EMBL/GenBank/DDBJ whole genome shotgun (WGS) entry which is preliminary data.</text>
</comment>
<protein>
    <submittedName>
        <fullName evidence="2">Uncharacterized protein</fullName>
    </submittedName>
</protein>
<proteinExistence type="predicted"/>
<evidence type="ECO:0000313" key="3">
    <source>
        <dbReference type="Proteomes" id="UP000283634"/>
    </source>
</evidence>
<keyword evidence="3" id="KW-1185">Reference proteome</keyword>
<dbReference type="EMBL" id="MKGL01000082">
    <property type="protein sequence ID" value="RNF07630.1"/>
    <property type="molecule type" value="Genomic_DNA"/>
</dbReference>
<dbReference type="GeneID" id="40327160"/>
<accession>A0A422NQ51</accession>
<dbReference type="AlphaFoldDB" id="A0A422NQ51"/>
<organism evidence="2 3">
    <name type="scientific">Trypanosoma rangeli</name>
    <dbReference type="NCBI Taxonomy" id="5698"/>
    <lineage>
        <taxon>Eukaryota</taxon>
        <taxon>Discoba</taxon>
        <taxon>Euglenozoa</taxon>
        <taxon>Kinetoplastea</taxon>
        <taxon>Metakinetoplastina</taxon>
        <taxon>Trypanosomatida</taxon>
        <taxon>Trypanosomatidae</taxon>
        <taxon>Trypanosoma</taxon>
        <taxon>Herpetosoma</taxon>
    </lineage>
</organism>
<feature type="compositionally biased region" description="Basic and acidic residues" evidence="1">
    <location>
        <begin position="260"/>
        <end position="271"/>
    </location>
</feature>
<feature type="compositionally biased region" description="Gly residues" evidence="1">
    <location>
        <begin position="247"/>
        <end position="256"/>
    </location>
</feature>
<sequence>MKMLTVDELVLVALYQRPHRAHQSRIVAQMIAAEDADVNDVCSVAAMAGRFAVLSASPQDGGVWTSTNMHGGFKEESQLPLLGLTELTEAEQFRILLQQSMQLLRETQCSQQRLGLYYLLSQMRQVVDNQRLSLQVEMAPLVRVGRAVLHHPFVFAKPSAENARQKLLFEDFGGLALLKGLSEVQQAKLMALEATVEPLRPLCKEPLRFMQSLASSWDALFVRRTALTLVLSSEAHDVLPRSRAQGYVGGRGGGSSSGSRRREERRLEKAA</sequence>
<evidence type="ECO:0000313" key="2">
    <source>
        <dbReference type="EMBL" id="RNF07630.1"/>
    </source>
</evidence>
<gene>
    <name evidence="2" type="ORF">TraAM80_03227</name>
</gene>
<dbReference type="Proteomes" id="UP000283634">
    <property type="component" value="Unassembled WGS sequence"/>
</dbReference>